<reference evidence="1" key="1">
    <citation type="submission" date="2018-05" db="EMBL/GenBank/DDBJ databases">
        <authorList>
            <person name="Lanie J.A."/>
            <person name="Ng W.-L."/>
            <person name="Kazmierczak K.M."/>
            <person name="Andrzejewski T.M."/>
            <person name="Davidsen T.M."/>
            <person name="Wayne K.J."/>
            <person name="Tettelin H."/>
            <person name="Glass J.I."/>
            <person name="Rusch D."/>
            <person name="Podicherti R."/>
            <person name="Tsui H.-C.T."/>
            <person name="Winkler M.E."/>
        </authorList>
    </citation>
    <scope>NUCLEOTIDE SEQUENCE</scope>
</reference>
<name>A0A382AWD1_9ZZZZ</name>
<protein>
    <submittedName>
        <fullName evidence="1">Uncharacterized protein</fullName>
    </submittedName>
</protein>
<proteinExistence type="predicted"/>
<evidence type="ECO:0000313" key="1">
    <source>
        <dbReference type="EMBL" id="SVB05748.1"/>
    </source>
</evidence>
<dbReference type="EMBL" id="UINC01027097">
    <property type="protein sequence ID" value="SVB05748.1"/>
    <property type="molecule type" value="Genomic_DNA"/>
</dbReference>
<organism evidence="1">
    <name type="scientific">marine metagenome</name>
    <dbReference type="NCBI Taxonomy" id="408172"/>
    <lineage>
        <taxon>unclassified sequences</taxon>
        <taxon>metagenomes</taxon>
        <taxon>ecological metagenomes</taxon>
    </lineage>
</organism>
<sequence length="218" mass="24925">MVNLQNLLSLARLSWFGADEMKRLTGLFVAWLLAGFLTYPAVAGPGDEEGSTLQIAMKDGVVELSVSFDQLFDWESIKFVSIKTFPNDPPWFPPTRHELTFGHHEVGTVEWFQFDYIEIGNYEVTEDFTVEAKLFGRKKIIGVFDPGTNLLKFNGLDYEPMAKTPTFIVKTSTNLESWKKVSSLEEVDNEYKWGQSMAVRLKLKSAEQQFFMIQVDED</sequence>
<gene>
    <name evidence="1" type="ORF">METZ01_LOCUS158602</name>
</gene>
<dbReference type="AlphaFoldDB" id="A0A382AWD1"/>
<accession>A0A382AWD1</accession>